<dbReference type="EMBL" id="BFEA01000799">
    <property type="protein sequence ID" value="GBG90256.1"/>
    <property type="molecule type" value="Genomic_DNA"/>
</dbReference>
<evidence type="ECO:0000313" key="3">
    <source>
        <dbReference type="Proteomes" id="UP000265515"/>
    </source>
</evidence>
<feature type="compositionally biased region" description="Polar residues" evidence="1">
    <location>
        <begin position="165"/>
        <end position="183"/>
    </location>
</feature>
<evidence type="ECO:0000256" key="1">
    <source>
        <dbReference type="SAM" id="MobiDB-lite"/>
    </source>
</evidence>
<feature type="compositionally biased region" description="Basic and acidic residues" evidence="1">
    <location>
        <begin position="276"/>
        <end position="304"/>
    </location>
</feature>
<evidence type="ECO:0000313" key="2">
    <source>
        <dbReference type="EMBL" id="GBG90256.1"/>
    </source>
</evidence>
<gene>
    <name evidence="2" type="ORF">CBR_g50434</name>
</gene>
<comment type="caution">
    <text evidence="2">The sequence shown here is derived from an EMBL/GenBank/DDBJ whole genome shotgun (WGS) entry which is preliminary data.</text>
</comment>
<feature type="region of interest" description="Disordered" evidence="1">
    <location>
        <begin position="165"/>
        <end position="184"/>
    </location>
</feature>
<organism evidence="2 3">
    <name type="scientific">Chara braunii</name>
    <name type="common">Braun's stonewort</name>
    <dbReference type="NCBI Taxonomy" id="69332"/>
    <lineage>
        <taxon>Eukaryota</taxon>
        <taxon>Viridiplantae</taxon>
        <taxon>Streptophyta</taxon>
        <taxon>Charophyceae</taxon>
        <taxon>Charales</taxon>
        <taxon>Characeae</taxon>
        <taxon>Chara</taxon>
    </lineage>
</organism>
<keyword evidence="3" id="KW-1185">Reference proteome</keyword>
<accession>A0A388M6V1</accession>
<dbReference type="Gramene" id="GBG90256">
    <property type="protein sequence ID" value="GBG90256"/>
    <property type="gene ID" value="CBR_g50434"/>
</dbReference>
<proteinExistence type="predicted"/>
<name>A0A388M6V1_CHABU</name>
<sequence>MAHGCVHQWRVTIANVGIEEQVFEIAKEQVHIKVRQTNGGSDSLAQGAYADTLYDKLRGQNMLEYNANFYDIESSVSHDQIPWKLPSREVVQEFEGRPFTSSVRSDEQVDERNAMEKFVGDNDESRRERVRAEHQSFHPPSQRDDSAEDKELADHFAIVESSKVCTGSETQMATEPMSMQGTELTREESVPQLKGIENLSENTPDLMLQLLYDSAILEGDPGGVQRKENVVASMGRDDDELQRTTTIGDKHQHPKRKREDDDNVIDIGTQSGEQSGRGEDGEGRQNEKEQDEHHHVTLQKEDVI</sequence>
<dbReference type="Proteomes" id="UP000265515">
    <property type="component" value="Unassembled WGS sequence"/>
</dbReference>
<feature type="region of interest" description="Disordered" evidence="1">
    <location>
        <begin position="116"/>
        <end position="149"/>
    </location>
</feature>
<dbReference type="AlphaFoldDB" id="A0A388M6V1"/>
<protein>
    <submittedName>
        <fullName evidence="2">Uncharacterized protein</fullName>
    </submittedName>
</protein>
<feature type="region of interest" description="Disordered" evidence="1">
    <location>
        <begin position="232"/>
        <end position="304"/>
    </location>
</feature>
<reference evidence="2 3" key="1">
    <citation type="journal article" date="2018" name="Cell">
        <title>The Chara Genome: Secondary Complexity and Implications for Plant Terrestrialization.</title>
        <authorList>
            <person name="Nishiyama T."/>
            <person name="Sakayama H."/>
            <person name="Vries J.D."/>
            <person name="Buschmann H."/>
            <person name="Saint-Marcoux D."/>
            <person name="Ullrich K.K."/>
            <person name="Haas F.B."/>
            <person name="Vanderstraeten L."/>
            <person name="Becker D."/>
            <person name="Lang D."/>
            <person name="Vosolsobe S."/>
            <person name="Rombauts S."/>
            <person name="Wilhelmsson P.K.I."/>
            <person name="Janitza P."/>
            <person name="Kern R."/>
            <person name="Heyl A."/>
            <person name="Rumpler F."/>
            <person name="Villalobos L.I.A.C."/>
            <person name="Clay J.M."/>
            <person name="Skokan R."/>
            <person name="Toyoda A."/>
            <person name="Suzuki Y."/>
            <person name="Kagoshima H."/>
            <person name="Schijlen E."/>
            <person name="Tajeshwar N."/>
            <person name="Catarino B."/>
            <person name="Hetherington A.J."/>
            <person name="Saltykova A."/>
            <person name="Bonnot C."/>
            <person name="Breuninger H."/>
            <person name="Symeonidi A."/>
            <person name="Radhakrishnan G.V."/>
            <person name="Van Nieuwerburgh F."/>
            <person name="Deforce D."/>
            <person name="Chang C."/>
            <person name="Karol K.G."/>
            <person name="Hedrich R."/>
            <person name="Ulvskov P."/>
            <person name="Glockner G."/>
            <person name="Delwiche C.F."/>
            <person name="Petrasek J."/>
            <person name="Van de Peer Y."/>
            <person name="Friml J."/>
            <person name="Beilby M."/>
            <person name="Dolan L."/>
            <person name="Kohara Y."/>
            <person name="Sugano S."/>
            <person name="Fujiyama A."/>
            <person name="Delaux P.-M."/>
            <person name="Quint M."/>
            <person name="TheiBen G."/>
            <person name="Hagemann M."/>
            <person name="Harholt J."/>
            <person name="Dunand C."/>
            <person name="Zachgo S."/>
            <person name="Langdale J."/>
            <person name="Maumus F."/>
            <person name="Straeten D.V.D."/>
            <person name="Gould S.B."/>
            <person name="Rensing S.A."/>
        </authorList>
    </citation>
    <scope>NUCLEOTIDE SEQUENCE [LARGE SCALE GENOMIC DNA]</scope>
    <source>
        <strain evidence="2 3">S276</strain>
    </source>
</reference>